<evidence type="ECO:0000313" key="4">
    <source>
        <dbReference type="Proteomes" id="UP000067626"/>
    </source>
</evidence>
<dbReference type="EMBL" id="CP012159">
    <property type="protein sequence ID" value="AKT40296.1"/>
    <property type="molecule type" value="Genomic_DNA"/>
</dbReference>
<feature type="signal peptide" evidence="2">
    <location>
        <begin position="1"/>
        <end position="26"/>
    </location>
</feature>
<feature type="region of interest" description="Disordered" evidence="1">
    <location>
        <begin position="81"/>
        <end position="102"/>
    </location>
</feature>
<evidence type="ECO:0000256" key="2">
    <source>
        <dbReference type="SAM" id="SignalP"/>
    </source>
</evidence>
<dbReference type="Proteomes" id="UP000067626">
    <property type="component" value="Chromosome"/>
</dbReference>
<organism evidence="3 4">
    <name type="scientific">Chondromyces crocatus</name>
    <dbReference type="NCBI Taxonomy" id="52"/>
    <lineage>
        <taxon>Bacteria</taxon>
        <taxon>Pseudomonadati</taxon>
        <taxon>Myxococcota</taxon>
        <taxon>Polyangia</taxon>
        <taxon>Polyangiales</taxon>
        <taxon>Polyangiaceae</taxon>
        <taxon>Chondromyces</taxon>
    </lineage>
</organism>
<dbReference type="RefSeq" id="WP_050432247.1">
    <property type="nucleotide sequence ID" value="NZ_CP012159.1"/>
</dbReference>
<accession>A0A0K1EHE7</accession>
<sequence length="102" mass="11341">MLVGLRVSFAAVVLVATFANAPFQCASEPDLRRRRVEDPSEVLFALAERFEAKGERDAQVATLRYLIERYPSSRFAGMARQDLESLGVPPTETNTTGERPPE</sequence>
<feature type="compositionally biased region" description="Polar residues" evidence="1">
    <location>
        <begin position="91"/>
        <end position="102"/>
    </location>
</feature>
<evidence type="ECO:0008006" key="5">
    <source>
        <dbReference type="Google" id="ProtNLM"/>
    </source>
</evidence>
<dbReference type="STRING" id="52.CMC5_044490"/>
<evidence type="ECO:0000313" key="3">
    <source>
        <dbReference type="EMBL" id="AKT40296.1"/>
    </source>
</evidence>
<proteinExistence type="predicted"/>
<evidence type="ECO:0000256" key="1">
    <source>
        <dbReference type="SAM" id="MobiDB-lite"/>
    </source>
</evidence>
<gene>
    <name evidence="3" type="ORF">CMC5_044490</name>
</gene>
<feature type="chain" id="PRO_5005459446" description="Outer membrane lipoprotein BamD-like domain-containing protein" evidence="2">
    <location>
        <begin position="27"/>
        <end position="102"/>
    </location>
</feature>
<protein>
    <recommendedName>
        <fullName evidence="5">Outer membrane lipoprotein BamD-like domain-containing protein</fullName>
    </recommendedName>
</protein>
<name>A0A0K1EHE7_CHOCO</name>
<dbReference type="KEGG" id="ccro:CMC5_044490"/>
<keyword evidence="4" id="KW-1185">Reference proteome</keyword>
<keyword evidence="2" id="KW-0732">Signal</keyword>
<dbReference type="OrthoDB" id="5520262at2"/>
<dbReference type="AlphaFoldDB" id="A0A0K1EHE7"/>
<reference evidence="3 4" key="1">
    <citation type="submission" date="2015-07" db="EMBL/GenBank/DDBJ databases">
        <title>Genome analysis of myxobacterium Chondromyces crocatus Cm c5 reveals a high potential for natural compound synthesis and the genetic basis for the loss of fruiting body formation.</title>
        <authorList>
            <person name="Zaburannyi N."/>
            <person name="Bunk B."/>
            <person name="Maier J."/>
            <person name="Overmann J."/>
            <person name="Mueller R."/>
        </authorList>
    </citation>
    <scope>NUCLEOTIDE SEQUENCE [LARGE SCALE GENOMIC DNA]</scope>
    <source>
        <strain evidence="3 4">Cm c5</strain>
    </source>
</reference>